<dbReference type="STRING" id="1477437.SAMN05444682_10856"/>
<proteinExistence type="predicted"/>
<dbReference type="Proteomes" id="UP000198670">
    <property type="component" value="Unassembled WGS sequence"/>
</dbReference>
<dbReference type="EMBL" id="FOQO01000008">
    <property type="protein sequence ID" value="SFJ21189.1"/>
    <property type="molecule type" value="Genomic_DNA"/>
</dbReference>
<dbReference type="OrthoDB" id="1445731at2"/>
<accession>A0A1I3PIQ7</accession>
<sequence length="71" mass="8244">MCQKSEQPESVHISTDVVFAVRDADGNDLLDPDTPGSFDEDDIDVLYFENGEYKPVYESHLDYPRKFYDHK</sequence>
<keyword evidence="2" id="KW-1185">Reference proteome</keyword>
<protein>
    <submittedName>
        <fullName evidence="1">Uncharacterized protein</fullName>
    </submittedName>
</protein>
<dbReference type="RefSeq" id="WP_090628549.1">
    <property type="nucleotide sequence ID" value="NZ_FOQO01000008.1"/>
</dbReference>
<evidence type="ECO:0000313" key="1">
    <source>
        <dbReference type="EMBL" id="SFJ21189.1"/>
    </source>
</evidence>
<name>A0A1I3PIQ7_9SPHI</name>
<dbReference type="AlphaFoldDB" id="A0A1I3PIQ7"/>
<reference evidence="1 2" key="1">
    <citation type="submission" date="2016-10" db="EMBL/GenBank/DDBJ databases">
        <authorList>
            <person name="de Groot N.N."/>
        </authorList>
    </citation>
    <scope>NUCLEOTIDE SEQUENCE [LARGE SCALE GENOMIC DNA]</scope>
    <source>
        <strain evidence="1 2">RK1</strain>
    </source>
</reference>
<organism evidence="1 2">
    <name type="scientific">Parapedobacter indicus</name>
    <dbReference type="NCBI Taxonomy" id="1477437"/>
    <lineage>
        <taxon>Bacteria</taxon>
        <taxon>Pseudomonadati</taxon>
        <taxon>Bacteroidota</taxon>
        <taxon>Sphingobacteriia</taxon>
        <taxon>Sphingobacteriales</taxon>
        <taxon>Sphingobacteriaceae</taxon>
        <taxon>Parapedobacter</taxon>
    </lineage>
</organism>
<evidence type="ECO:0000313" key="2">
    <source>
        <dbReference type="Proteomes" id="UP000198670"/>
    </source>
</evidence>
<gene>
    <name evidence="1" type="ORF">SAMN05444682_10856</name>
</gene>